<dbReference type="InterPro" id="IPR033469">
    <property type="entry name" value="CYTH-like_dom_sf"/>
</dbReference>
<accession>A0ABW0NC80</accession>
<name>A0ABW0NC80_9BURK</name>
<dbReference type="SMART" id="SM01118">
    <property type="entry name" value="CYTH"/>
    <property type="match status" value="1"/>
</dbReference>
<evidence type="ECO:0000259" key="1">
    <source>
        <dbReference type="PROSITE" id="PS51707"/>
    </source>
</evidence>
<dbReference type="Gene3D" id="1.40.20.10">
    <property type="entry name" value="CHAD domain"/>
    <property type="match status" value="1"/>
</dbReference>
<dbReference type="RefSeq" id="WP_376849585.1">
    <property type="nucleotide sequence ID" value="NZ_JBHSMF010000006.1"/>
</dbReference>
<dbReference type="Pfam" id="PF01928">
    <property type="entry name" value="CYTH"/>
    <property type="match status" value="1"/>
</dbReference>
<protein>
    <submittedName>
        <fullName evidence="3">CHAD domain-containing protein</fullName>
    </submittedName>
</protein>
<dbReference type="PROSITE" id="PS51707">
    <property type="entry name" value="CYTH"/>
    <property type="match status" value="1"/>
</dbReference>
<gene>
    <name evidence="3" type="ORF">ACFPOE_08140</name>
</gene>
<dbReference type="EMBL" id="JBHSMF010000006">
    <property type="protein sequence ID" value="MFC5497500.1"/>
    <property type="molecule type" value="Genomic_DNA"/>
</dbReference>
<dbReference type="Gene3D" id="2.40.320.10">
    <property type="entry name" value="Hypothetical Protein Pfu-838710-001"/>
    <property type="match status" value="1"/>
</dbReference>
<dbReference type="Proteomes" id="UP001596037">
    <property type="component" value="Unassembled WGS sequence"/>
</dbReference>
<sequence length="493" mass="53042">MTEFELKLEVPPERLQPLAAALRQGPARRERLRATYFDTPDGALARHGIVVRMRQEGRKWVQTAKAPGRGPLERQEHNAPVAPDAAAMIPAVDLARHAGTPAGQAIRRALRLKPQAAFPPLVALYETDVTRLSVTVARGASQIELALDEGRIVAGAHSVPVRELELELQQGAPADVVQLAREGCALHGLWLSTISKSAKGQRLAGTTARPVATVQPPAVGPRAGGQELVAAVLSSCLGQVLEYASEVAGGSTDAEHIHQLRVGIRRLRTALRELAGLAQGIDPGWEAPLVAAFRVLGRHRDQGHLARTVEPLMEGAGGPAVAPQALQPQVPDPGAAVRAPAFQDALLGLLAFVHGGAAGAGPDHDATRKRVRKALAGLHARVLKDGRRFASLDEARQHRARKRAKRLRYLAEFAAPLFAPARSQAFADRLKPVQDALGLYNDELMALHAYRSLAATEPRAWFAAGWLSARREPNAQACQRAIQDFGRARPFWD</sequence>
<reference evidence="4" key="1">
    <citation type="journal article" date="2019" name="Int. J. Syst. Evol. Microbiol.">
        <title>The Global Catalogue of Microorganisms (GCM) 10K type strain sequencing project: providing services to taxonomists for standard genome sequencing and annotation.</title>
        <authorList>
            <consortium name="The Broad Institute Genomics Platform"/>
            <consortium name="The Broad Institute Genome Sequencing Center for Infectious Disease"/>
            <person name="Wu L."/>
            <person name="Ma J."/>
        </authorList>
    </citation>
    <scope>NUCLEOTIDE SEQUENCE [LARGE SCALE GENOMIC DNA]</scope>
    <source>
        <strain evidence="4">CCUG 57401</strain>
    </source>
</reference>
<dbReference type="InterPro" id="IPR023577">
    <property type="entry name" value="CYTH_domain"/>
</dbReference>
<dbReference type="PANTHER" id="PTHR39569">
    <property type="entry name" value="INORGANIC TRIPHOSPHATASE"/>
    <property type="match status" value="1"/>
</dbReference>
<keyword evidence="4" id="KW-1185">Reference proteome</keyword>
<dbReference type="InterPro" id="IPR039013">
    <property type="entry name" value="YgiF"/>
</dbReference>
<dbReference type="InterPro" id="IPR038186">
    <property type="entry name" value="CHAD_dom_sf"/>
</dbReference>
<dbReference type="SMART" id="SM00880">
    <property type="entry name" value="CHAD"/>
    <property type="match status" value="1"/>
</dbReference>
<evidence type="ECO:0000313" key="3">
    <source>
        <dbReference type="EMBL" id="MFC5497500.1"/>
    </source>
</evidence>
<evidence type="ECO:0000259" key="2">
    <source>
        <dbReference type="PROSITE" id="PS51708"/>
    </source>
</evidence>
<feature type="domain" description="CYTH" evidence="1">
    <location>
        <begin position="1"/>
        <end position="207"/>
    </location>
</feature>
<dbReference type="Pfam" id="PF05235">
    <property type="entry name" value="CHAD"/>
    <property type="match status" value="1"/>
</dbReference>
<dbReference type="PROSITE" id="PS51708">
    <property type="entry name" value="CHAD"/>
    <property type="match status" value="1"/>
</dbReference>
<comment type="caution">
    <text evidence="3">The sequence shown here is derived from an EMBL/GenBank/DDBJ whole genome shotgun (WGS) entry which is preliminary data.</text>
</comment>
<feature type="domain" description="CHAD" evidence="2">
    <location>
        <begin position="222"/>
        <end position="491"/>
    </location>
</feature>
<dbReference type="InterPro" id="IPR007899">
    <property type="entry name" value="CHAD_dom"/>
</dbReference>
<organism evidence="3 4">
    <name type="scientific">Caenimonas terrae</name>
    <dbReference type="NCBI Taxonomy" id="696074"/>
    <lineage>
        <taxon>Bacteria</taxon>
        <taxon>Pseudomonadati</taxon>
        <taxon>Pseudomonadota</taxon>
        <taxon>Betaproteobacteria</taxon>
        <taxon>Burkholderiales</taxon>
        <taxon>Comamonadaceae</taxon>
        <taxon>Caenimonas</taxon>
    </lineage>
</organism>
<evidence type="ECO:0000313" key="4">
    <source>
        <dbReference type="Proteomes" id="UP001596037"/>
    </source>
</evidence>
<dbReference type="PANTHER" id="PTHR39569:SF1">
    <property type="entry name" value="INORGANIC TRIPHOSPHATASE"/>
    <property type="match status" value="1"/>
</dbReference>
<dbReference type="CDD" id="cd07756">
    <property type="entry name" value="CYTH-like_Pase_CHAD"/>
    <property type="match status" value="1"/>
</dbReference>
<proteinExistence type="predicted"/>
<dbReference type="SUPFAM" id="SSF55154">
    <property type="entry name" value="CYTH-like phosphatases"/>
    <property type="match status" value="1"/>
</dbReference>